<dbReference type="Gene3D" id="1.10.357.10">
    <property type="entry name" value="Tetracycline Repressor, domain 2"/>
    <property type="match status" value="1"/>
</dbReference>
<evidence type="ECO:0000256" key="2">
    <source>
        <dbReference type="ARBA" id="ARBA00023125"/>
    </source>
</evidence>
<name>A0A7K1FTC0_9ACTN</name>
<dbReference type="InterPro" id="IPR009057">
    <property type="entry name" value="Homeodomain-like_sf"/>
</dbReference>
<dbReference type="Proteomes" id="UP000460221">
    <property type="component" value="Unassembled WGS sequence"/>
</dbReference>
<feature type="domain" description="HTH tetR-type" evidence="5">
    <location>
        <begin position="8"/>
        <end position="68"/>
    </location>
</feature>
<gene>
    <name evidence="6" type="ORF">GIS00_25750</name>
</gene>
<dbReference type="PANTHER" id="PTHR30055">
    <property type="entry name" value="HTH-TYPE TRANSCRIPTIONAL REGULATOR RUTR"/>
    <property type="match status" value="1"/>
</dbReference>
<keyword evidence="3" id="KW-0804">Transcription</keyword>
<dbReference type="PROSITE" id="PS50977">
    <property type="entry name" value="HTH_TETR_2"/>
    <property type="match status" value="1"/>
</dbReference>
<dbReference type="InterPro" id="IPR041490">
    <property type="entry name" value="KstR2_TetR_C"/>
</dbReference>
<proteinExistence type="predicted"/>
<dbReference type="Pfam" id="PF17932">
    <property type="entry name" value="TetR_C_24"/>
    <property type="match status" value="1"/>
</dbReference>
<dbReference type="PANTHER" id="PTHR30055:SF234">
    <property type="entry name" value="HTH-TYPE TRANSCRIPTIONAL REGULATOR BETI"/>
    <property type="match status" value="1"/>
</dbReference>
<dbReference type="EMBL" id="WLYK01000018">
    <property type="protein sequence ID" value="MTD17340.1"/>
    <property type="molecule type" value="Genomic_DNA"/>
</dbReference>
<evidence type="ECO:0000313" key="6">
    <source>
        <dbReference type="EMBL" id="MTD17340.1"/>
    </source>
</evidence>
<evidence type="ECO:0000256" key="1">
    <source>
        <dbReference type="ARBA" id="ARBA00023015"/>
    </source>
</evidence>
<evidence type="ECO:0000313" key="7">
    <source>
        <dbReference type="Proteomes" id="UP000460221"/>
    </source>
</evidence>
<dbReference type="RefSeq" id="WP_154771330.1">
    <property type="nucleotide sequence ID" value="NZ_WLYK01000018.1"/>
</dbReference>
<reference evidence="6 7" key="1">
    <citation type="submission" date="2019-11" db="EMBL/GenBank/DDBJ databases">
        <authorList>
            <person name="Jiang L.-Q."/>
        </authorList>
    </citation>
    <scope>NUCLEOTIDE SEQUENCE [LARGE SCALE GENOMIC DNA]</scope>
    <source>
        <strain evidence="6 7">YIM 132087</strain>
    </source>
</reference>
<protein>
    <submittedName>
        <fullName evidence="6">TetR family transcriptional regulator</fullName>
    </submittedName>
</protein>
<dbReference type="AlphaFoldDB" id="A0A7K1FTC0"/>
<comment type="caution">
    <text evidence="6">The sequence shown here is derived from an EMBL/GenBank/DDBJ whole genome shotgun (WGS) entry which is preliminary data.</text>
</comment>
<organism evidence="6 7">
    <name type="scientific">Nakamurella alba</name>
    <dbReference type="NCBI Taxonomy" id="2665158"/>
    <lineage>
        <taxon>Bacteria</taxon>
        <taxon>Bacillati</taxon>
        <taxon>Actinomycetota</taxon>
        <taxon>Actinomycetes</taxon>
        <taxon>Nakamurellales</taxon>
        <taxon>Nakamurellaceae</taxon>
        <taxon>Nakamurella</taxon>
    </lineage>
</organism>
<sequence length="190" mass="20607">MRQPDRRAARQHDIVSAAADLFADSGYPAVGMDQIGAAAGITGPAIYRHFGSKAAVLAAVFEGIVTAVAAEPAADSGDTPDPVADLLAQIDVYAHAVAERRKLMAVWVREVHHLPPEHRLGLEQRQRALVRRWRTRTAQIHPDWTVEQVRTAVHAAFGMLNSVGTFDSPLSDGDLAAELDLLVRRALELP</sequence>
<evidence type="ECO:0000256" key="4">
    <source>
        <dbReference type="PROSITE-ProRule" id="PRU00335"/>
    </source>
</evidence>
<evidence type="ECO:0000259" key="5">
    <source>
        <dbReference type="PROSITE" id="PS50977"/>
    </source>
</evidence>
<dbReference type="GO" id="GO:0000976">
    <property type="term" value="F:transcription cis-regulatory region binding"/>
    <property type="evidence" value="ECO:0007669"/>
    <property type="project" value="TreeGrafter"/>
</dbReference>
<keyword evidence="1" id="KW-0805">Transcription regulation</keyword>
<dbReference type="GO" id="GO:0003700">
    <property type="term" value="F:DNA-binding transcription factor activity"/>
    <property type="evidence" value="ECO:0007669"/>
    <property type="project" value="TreeGrafter"/>
</dbReference>
<feature type="DNA-binding region" description="H-T-H motif" evidence="4">
    <location>
        <begin position="31"/>
        <end position="50"/>
    </location>
</feature>
<keyword evidence="2 4" id="KW-0238">DNA-binding</keyword>
<dbReference type="Gene3D" id="1.10.10.60">
    <property type="entry name" value="Homeodomain-like"/>
    <property type="match status" value="1"/>
</dbReference>
<dbReference type="Pfam" id="PF00440">
    <property type="entry name" value="TetR_N"/>
    <property type="match status" value="1"/>
</dbReference>
<evidence type="ECO:0000256" key="3">
    <source>
        <dbReference type="ARBA" id="ARBA00023163"/>
    </source>
</evidence>
<accession>A0A7K1FTC0</accession>
<keyword evidence="7" id="KW-1185">Reference proteome</keyword>
<dbReference type="InterPro" id="IPR050109">
    <property type="entry name" value="HTH-type_TetR-like_transc_reg"/>
</dbReference>
<dbReference type="PRINTS" id="PR00455">
    <property type="entry name" value="HTHTETR"/>
</dbReference>
<dbReference type="SUPFAM" id="SSF46689">
    <property type="entry name" value="Homeodomain-like"/>
    <property type="match status" value="1"/>
</dbReference>
<dbReference type="InterPro" id="IPR001647">
    <property type="entry name" value="HTH_TetR"/>
</dbReference>